<protein>
    <submittedName>
        <fullName evidence="2">Uncharacterized protein</fullName>
    </submittedName>
</protein>
<accession>A0A835RHE6</accession>
<sequence>MPLSLTTTSKSSSSSQQRSRMRRGRNRTAYFGSEYRDSSLELLLNKKAAKVGYHIGLLGSPLRPCSKYSCSSTVTASTSWVPFSETLLWSSPSVVQNGVGQRNAWWRMGACHMPLSWARRVSSLMRTGDEALGRVSCGRRYVDDGKAKMLVLDADRSGVTGYK</sequence>
<proteinExistence type="predicted"/>
<feature type="region of interest" description="Disordered" evidence="1">
    <location>
        <begin position="1"/>
        <end position="26"/>
    </location>
</feature>
<dbReference type="EMBL" id="JADCNM010000004">
    <property type="protein sequence ID" value="KAG0486393.1"/>
    <property type="molecule type" value="Genomic_DNA"/>
</dbReference>
<name>A0A835RHE6_VANPL</name>
<evidence type="ECO:0000256" key="1">
    <source>
        <dbReference type="SAM" id="MobiDB-lite"/>
    </source>
</evidence>
<evidence type="ECO:0000313" key="2">
    <source>
        <dbReference type="EMBL" id="KAG0486393.1"/>
    </source>
</evidence>
<evidence type="ECO:0000313" key="3">
    <source>
        <dbReference type="Proteomes" id="UP000639772"/>
    </source>
</evidence>
<reference evidence="2 3" key="1">
    <citation type="journal article" date="2020" name="Nat. Food">
        <title>A phased Vanilla planifolia genome enables genetic improvement of flavour and production.</title>
        <authorList>
            <person name="Hasing T."/>
            <person name="Tang H."/>
            <person name="Brym M."/>
            <person name="Khazi F."/>
            <person name="Huang T."/>
            <person name="Chambers A.H."/>
        </authorList>
    </citation>
    <scope>NUCLEOTIDE SEQUENCE [LARGE SCALE GENOMIC DNA]</scope>
    <source>
        <tissue evidence="2">Leaf</tissue>
    </source>
</reference>
<gene>
    <name evidence="2" type="ORF">HPP92_008488</name>
</gene>
<dbReference type="AlphaFoldDB" id="A0A835RHE6"/>
<dbReference type="Proteomes" id="UP000639772">
    <property type="component" value="Unassembled WGS sequence"/>
</dbReference>
<organism evidence="2 3">
    <name type="scientific">Vanilla planifolia</name>
    <name type="common">Vanilla</name>
    <dbReference type="NCBI Taxonomy" id="51239"/>
    <lineage>
        <taxon>Eukaryota</taxon>
        <taxon>Viridiplantae</taxon>
        <taxon>Streptophyta</taxon>
        <taxon>Embryophyta</taxon>
        <taxon>Tracheophyta</taxon>
        <taxon>Spermatophyta</taxon>
        <taxon>Magnoliopsida</taxon>
        <taxon>Liliopsida</taxon>
        <taxon>Asparagales</taxon>
        <taxon>Orchidaceae</taxon>
        <taxon>Vanilloideae</taxon>
        <taxon>Vanilleae</taxon>
        <taxon>Vanilla</taxon>
    </lineage>
</organism>
<comment type="caution">
    <text evidence="2">The sequence shown here is derived from an EMBL/GenBank/DDBJ whole genome shotgun (WGS) entry which is preliminary data.</text>
</comment>
<feature type="compositionally biased region" description="Low complexity" evidence="1">
    <location>
        <begin position="1"/>
        <end position="18"/>
    </location>
</feature>